<protein>
    <recommendedName>
        <fullName evidence="5">SWIM-type domain-containing protein</fullName>
    </recommendedName>
</protein>
<evidence type="ECO:0000313" key="7">
    <source>
        <dbReference type="Proteomes" id="UP001281410"/>
    </source>
</evidence>
<keyword evidence="3" id="KW-0862">Zinc</keyword>
<feature type="domain" description="SWIM-type" evidence="5">
    <location>
        <begin position="42"/>
        <end position="74"/>
    </location>
</feature>
<organism evidence="6 7">
    <name type="scientific">Dipteronia sinensis</name>
    <dbReference type="NCBI Taxonomy" id="43782"/>
    <lineage>
        <taxon>Eukaryota</taxon>
        <taxon>Viridiplantae</taxon>
        <taxon>Streptophyta</taxon>
        <taxon>Embryophyta</taxon>
        <taxon>Tracheophyta</taxon>
        <taxon>Spermatophyta</taxon>
        <taxon>Magnoliopsida</taxon>
        <taxon>eudicotyledons</taxon>
        <taxon>Gunneridae</taxon>
        <taxon>Pentapetalae</taxon>
        <taxon>rosids</taxon>
        <taxon>malvids</taxon>
        <taxon>Sapindales</taxon>
        <taxon>Sapindaceae</taxon>
        <taxon>Hippocastanoideae</taxon>
        <taxon>Acereae</taxon>
        <taxon>Dipteronia</taxon>
    </lineage>
</organism>
<reference evidence="6" key="1">
    <citation type="journal article" date="2023" name="Plant J.">
        <title>Genome sequences and population genomics provide insights into the demographic history, inbreeding, and mutation load of two 'living fossil' tree species of Dipteronia.</title>
        <authorList>
            <person name="Feng Y."/>
            <person name="Comes H.P."/>
            <person name="Chen J."/>
            <person name="Zhu S."/>
            <person name="Lu R."/>
            <person name="Zhang X."/>
            <person name="Li P."/>
            <person name="Qiu J."/>
            <person name="Olsen K.M."/>
            <person name="Qiu Y."/>
        </authorList>
    </citation>
    <scope>NUCLEOTIDE SEQUENCE</scope>
    <source>
        <strain evidence="6">NBL</strain>
    </source>
</reference>
<evidence type="ECO:0000256" key="4">
    <source>
        <dbReference type="PROSITE-ProRule" id="PRU00325"/>
    </source>
</evidence>
<keyword evidence="7" id="KW-1185">Reference proteome</keyword>
<sequence>MSHQLTDATHIVMLKRVEKCGYMIVNLVDWNIFSIKWSGKQWAVDLAQKTCTCNKFQSDHFPCSHALVAARERNLDFTSLCADYYKRQKLIDA</sequence>
<accession>A0AAE0A456</accession>
<evidence type="ECO:0000256" key="1">
    <source>
        <dbReference type="ARBA" id="ARBA00022723"/>
    </source>
</evidence>
<dbReference type="GO" id="GO:0008270">
    <property type="term" value="F:zinc ion binding"/>
    <property type="evidence" value="ECO:0007669"/>
    <property type="project" value="UniProtKB-KW"/>
</dbReference>
<dbReference type="PROSITE" id="PS50966">
    <property type="entry name" value="ZF_SWIM"/>
    <property type="match status" value="1"/>
</dbReference>
<proteinExistence type="predicted"/>
<dbReference type="SMART" id="SM00575">
    <property type="entry name" value="ZnF_PMZ"/>
    <property type="match status" value="1"/>
</dbReference>
<dbReference type="EMBL" id="JANJYJ010000007">
    <property type="protein sequence ID" value="KAK3199696.1"/>
    <property type="molecule type" value="Genomic_DNA"/>
</dbReference>
<dbReference type="Proteomes" id="UP001281410">
    <property type="component" value="Unassembled WGS sequence"/>
</dbReference>
<dbReference type="InterPro" id="IPR007527">
    <property type="entry name" value="Znf_SWIM"/>
</dbReference>
<dbReference type="Pfam" id="PF04434">
    <property type="entry name" value="SWIM"/>
    <property type="match status" value="1"/>
</dbReference>
<dbReference type="AlphaFoldDB" id="A0AAE0A456"/>
<evidence type="ECO:0000256" key="2">
    <source>
        <dbReference type="ARBA" id="ARBA00022771"/>
    </source>
</evidence>
<name>A0AAE0A456_9ROSI</name>
<keyword evidence="1" id="KW-0479">Metal-binding</keyword>
<keyword evidence="2 4" id="KW-0863">Zinc-finger</keyword>
<gene>
    <name evidence="6" type="ORF">Dsin_023111</name>
</gene>
<evidence type="ECO:0000313" key="6">
    <source>
        <dbReference type="EMBL" id="KAK3199696.1"/>
    </source>
</evidence>
<evidence type="ECO:0000256" key="3">
    <source>
        <dbReference type="ARBA" id="ARBA00022833"/>
    </source>
</evidence>
<evidence type="ECO:0000259" key="5">
    <source>
        <dbReference type="PROSITE" id="PS50966"/>
    </source>
</evidence>
<dbReference type="InterPro" id="IPR006564">
    <property type="entry name" value="Znf_PMZ"/>
</dbReference>
<comment type="caution">
    <text evidence="6">The sequence shown here is derived from an EMBL/GenBank/DDBJ whole genome shotgun (WGS) entry which is preliminary data.</text>
</comment>